<proteinExistence type="predicted"/>
<evidence type="ECO:0008006" key="4">
    <source>
        <dbReference type="Google" id="ProtNLM"/>
    </source>
</evidence>
<reference evidence="2" key="1">
    <citation type="submission" date="2013-05" db="EMBL/GenBank/DDBJ databases">
        <title>Genome assembly of Cystobacter fuscus DSM 2262.</title>
        <authorList>
            <person name="Sharma G."/>
            <person name="Khatri I."/>
            <person name="Kaur C."/>
            <person name="Mayilraj S."/>
            <person name="Subramanian S."/>
        </authorList>
    </citation>
    <scope>NUCLEOTIDE SEQUENCE [LARGE SCALE GENOMIC DNA]</scope>
    <source>
        <strain evidence="2">DSM 2262</strain>
    </source>
</reference>
<evidence type="ECO:0000313" key="2">
    <source>
        <dbReference type="EMBL" id="EPX55039.1"/>
    </source>
</evidence>
<sequence length="346" mass="37882">MNTRRSSLGYGAKPSGHAAAQDSTSAALAELRKGVHVPSMERAPQEFIKQACENMKQEVPGAEILQYTDQGGLKIPEEAREGVCSAMTAEWIRLGAQNSQADASKAFGSVLQNDVGKLANAQVAEMRHGDQIKQKNNAIMAQADDIQGAADDAKSMMALQKDMNKQLRRNDKFLEHADKEMRAGQPMRAGVDTLSLRKEVLLKNQKAALRQEAGAINAALPGAVSQLQQKQAALNVETDQFRTARGGGLPGTQVHDFKEFANGFTDHVKTNTAANGFYRIGLKGPDGGHVIGLHKTDGECRLMDANTAEWKTKNHNDMCELLTAHVNEMYLDRNYTHFDITQYKHP</sequence>
<name>S9Q198_CYSF2</name>
<keyword evidence="3" id="KW-1185">Reference proteome</keyword>
<protein>
    <recommendedName>
        <fullName evidence="4">Peptidase C58 YopT-type domain-containing protein</fullName>
    </recommendedName>
</protein>
<evidence type="ECO:0000256" key="1">
    <source>
        <dbReference type="SAM" id="MobiDB-lite"/>
    </source>
</evidence>
<dbReference type="AlphaFoldDB" id="S9Q198"/>
<dbReference type="EMBL" id="ANAH02000074">
    <property type="protein sequence ID" value="EPX55039.1"/>
    <property type="molecule type" value="Genomic_DNA"/>
</dbReference>
<dbReference type="Gene3D" id="3.90.70.20">
    <property type="match status" value="1"/>
</dbReference>
<dbReference type="Proteomes" id="UP000011682">
    <property type="component" value="Unassembled WGS sequence"/>
</dbReference>
<accession>S9Q198</accession>
<organism evidence="2 3">
    <name type="scientific">Cystobacter fuscus (strain ATCC 25194 / DSM 2262 / NBRC 100088 / M29)</name>
    <dbReference type="NCBI Taxonomy" id="1242864"/>
    <lineage>
        <taxon>Bacteria</taxon>
        <taxon>Pseudomonadati</taxon>
        <taxon>Myxococcota</taxon>
        <taxon>Myxococcia</taxon>
        <taxon>Myxococcales</taxon>
        <taxon>Cystobacterineae</taxon>
        <taxon>Archangiaceae</taxon>
        <taxon>Cystobacter</taxon>
    </lineage>
</organism>
<feature type="region of interest" description="Disordered" evidence="1">
    <location>
        <begin position="1"/>
        <end position="24"/>
    </location>
</feature>
<gene>
    <name evidence="2" type="ORF">D187_009545</name>
</gene>
<comment type="caution">
    <text evidence="2">The sequence shown here is derived from an EMBL/GenBank/DDBJ whole genome shotgun (WGS) entry which is preliminary data.</text>
</comment>
<evidence type="ECO:0000313" key="3">
    <source>
        <dbReference type="Proteomes" id="UP000011682"/>
    </source>
</evidence>